<sequence>MSEYIEGVLRRVTYECTKSGSHISQATSDPTKKRNTHSQRTSCPWRVNLTYPKT</sequence>
<organism evidence="2 3">
    <name type="scientific">Rhizophagus irregularis</name>
    <dbReference type="NCBI Taxonomy" id="588596"/>
    <lineage>
        <taxon>Eukaryota</taxon>
        <taxon>Fungi</taxon>
        <taxon>Fungi incertae sedis</taxon>
        <taxon>Mucoromycota</taxon>
        <taxon>Glomeromycotina</taxon>
        <taxon>Glomeromycetes</taxon>
        <taxon>Glomerales</taxon>
        <taxon>Glomeraceae</taxon>
        <taxon>Rhizophagus</taxon>
    </lineage>
</organism>
<evidence type="ECO:0000256" key="1">
    <source>
        <dbReference type="SAM" id="MobiDB-lite"/>
    </source>
</evidence>
<dbReference type="EMBL" id="LLXH01010813">
    <property type="protein sequence ID" value="PKC50165.1"/>
    <property type="molecule type" value="Genomic_DNA"/>
</dbReference>
<evidence type="ECO:0000313" key="2">
    <source>
        <dbReference type="EMBL" id="PKC50165.1"/>
    </source>
</evidence>
<reference evidence="2 3" key="2">
    <citation type="submission" date="2017-10" db="EMBL/GenBank/DDBJ databases">
        <title>Genome analyses suggest a sexual origin of heterokaryosis in a supposedly ancient asexual fungus.</title>
        <authorList>
            <person name="Corradi N."/>
            <person name="Sedzielewska K."/>
            <person name="Noel J."/>
            <person name="Charron P."/>
            <person name="Farinelli L."/>
            <person name="Marton T."/>
            <person name="Kruger M."/>
            <person name="Pelin A."/>
            <person name="Brachmann A."/>
            <person name="Corradi N."/>
        </authorList>
    </citation>
    <scope>NUCLEOTIDE SEQUENCE [LARGE SCALE GENOMIC DNA]</scope>
    <source>
        <strain evidence="2 3">A1</strain>
    </source>
</reference>
<feature type="compositionally biased region" description="Polar residues" evidence="1">
    <location>
        <begin position="19"/>
        <end position="29"/>
    </location>
</feature>
<reference evidence="2 3" key="1">
    <citation type="submission" date="2017-10" db="EMBL/GenBank/DDBJ databases">
        <title>Extensive intraspecific genome diversity in a model arbuscular mycorrhizal fungus.</title>
        <authorList>
            <person name="Chen E.C.H."/>
            <person name="Morin E."/>
            <person name="Baudet D."/>
            <person name="Noel J."/>
            <person name="Ndikumana S."/>
            <person name="Charron P."/>
            <person name="St-Onge C."/>
            <person name="Giorgi J."/>
            <person name="Grigoriev I.V."/>
            <person name="Roux C."/>
            <person name="Martin F.M."/>
            <person name="Corradi N."/>
        </authorList>
    </citation>
    <scope>NUCLEOTIDE SEQUENCE [LARGE SCALE GENOMIC DNA]</scope>
    <source>
        <strain evidence="2 3">A1</strain>
    </source>
</reference>
<feature type="non-terminal residue" evidence="2">
    <location>
        <position position="54"/>
    </location>
</feature>
<name>A0A2N0QGJ2_9GLOM</name>
<evidence type="ECO:0000313" key="3">
    <source>
        <dbReference type="Proteomes" id="UP000232688"/>
    </source>
</evidence>
<protein>
    <submittedName>
        <fullName evidence="2">Uncharacterized protein</fullName>
    </submittedName>
</protein>
<proteinExistence type="predicted"/>
<comment type="caution">
    <text evidence="2">The sequence shown here is derived from an EMBL/GenBank/DDBJ whole genome shotgun (WGS) entry which is preliminary data.</text>
</comment>
<accession>A0A2N0QGJ2</accession>
<dbReference type="AlphaFoldDB" id="A0A2N0QGJ2"/>
<dbReference type="VEuPathDB" id="FungiDB:RhiirA1_487177"/>
<feature type="region of interest" description="Disordered" evidence="1">
    <location>
        <begin position="19"/>
        <end position="41"/>
    </location>
</feature>
<dbReference type="Proteomes" id="UP000232688">
    <property type="component" value="Unassembled WGS sequence"/>
</dbReference>
<gene>
    <name evidence="2" type="ORF">RhiirA1_487177</name>
</gene>